<feature type="signal peptide" evidence="1">
    <location>
        <begin position="1"/>
        <end position="21"/>
    </location>
</feature>
<proteinExistence type="predicted"/>
<dbReference type="Proteomes" id="UP000325440">
    <property type="component" value="Unassembled WGS sequence"/>
</dbReference>
<evidence type="ECO:0000313" key="2">
    <source>
        <dbReference type="EMBL" id="VVC39241.1"/>
    </source>
</evidence>
<accession>A0A5E4N5N8</accession>
<keyword evidence="1" id="KW-0732">Signal</keyword>
<sequence length="475" mass="52158">MMIRFVANAMLLALLVGSAYPSMLDSNNVDEEENPFLEAAKSLLQDSLASGQGGAQGAGLGSVLQSFLQTDGAKSGLGSIVSGLAAAKGSVDPQMIGQIVGMFAGGAASASNNDNNGPGVDWSSMIDLASGFMSSTGGGNGGSQGSPLEGFMNVLPVLVNAFNGGHKHSEDPEVEDHEEHERHARASSFLPPFLSSAYVYWEHFKNSELGTTLWKNSGLGSILQLFIDRDGHFQVDRIFESMENATFRRRWVRSLTSFVAEWIKHVSDPNTQARYLSTTQFIMNGFLKSQGYSKAAQFDPARPAESLSFLADAVFKRQFGLKVNSATYIKPAIAYLQEVFRLGQSKGLSLQHLTSKEIEEKLSELLNHEIIDPVLRVWRVYRFVSKKPECDRYLVCSINRKGQYPDSKTGLKPGVTKLSSLIASWFLSGQTGTPFWKLYNAATEDHNCSTKYPASCQEFHEEDLRATTEYFHNEL</sequence>
<name>A0A5E4N5N8_9HEMI</name>
<keyword evidence="3" id="KW-1185">Reference proteome</keyword>
<gene>
    <name evidence="2" type="ORF">CINCED_3A018353</name>
</gene>
<organism evidence="2 3">
    <name type="scientific">Cinara cedri</name>
    <dbReference type="NCBI Taxonomy" id="506608"/>
    <lineage>
        <taxon>Eukaryota</taxon>
        <taxon>Metazoa</taxon>
        <taxon>Ecdysozoa</taxon>
        <taxon>Arthropoda</taxon>
        <taxon>Hexapoda</taxon>
        <taxon>Insecta</taxon>
        <taxon>Pterygota</taxon>
        <taxon>Neoptera</taxon>
        <taxon>Paraneoptera</taxon>
        <taxon>Hemiptera</taxon>
        <taxon>Sternorrhyncha</taxon>
        <taxon>Aphidomorpha</taxon>
        <taxon>Aphidoidea</taxon>
        <taxon>Aphididae</taxon>
        <taxon>Lachninae</taxon>
        <taxon>Cinara</taxon>
    </lineage>
</organism>
<dbReference type="OrthoDB" id="6339459at2759"/>
<protein>
    <submittedName>
        <fullName evidence="2">Uncharacterized protein</fullName>
    </submittedName>
</protein>
<reference evidence="2 3" key="1">
    <citation type="submission" date="2019-08" db="EMBL/GenBank/DDBJ databases">
        <authorList>
            <person name="Alioto T."/>
            <person name="Alioto T."/>
            <person name="Gomez Garrido J."/>
        </authorList>
    </citation>
    <scope>NUCLEOTIDE SEQUENCE [LARGE SCALE GENOMIC DNA]</scope>
</reference>
<feature type="chain" id="PRO_5022730930" evidence="1">
    <location>
        <begin position="22"/>
        <end position="475"/>
    </location>
</feature>
<evidence type="ECO:0000313" key="3">
    <source>
        <dbReference type="Proteomes" id="UP000325440"/>
    </source>
</evidence>
<evidence type="ECO:0000256" key="1">
    <source>
        <dbReference type="SAM" id="SignalP"/>
    </source>
</evidence>
<dbReference type="EMBL" id="CABPRJ010001894">
    <property type="protein sequence ID" value="VVC39241.1"/>
    <property type="molecule type" value="Genomic_DNA"/>
</dbReference>
<dbReference type="AlphaFoldDB" id="A0A5E4N5N8"/>